<dbReference type="Proteomes" id="UP000232164">
    <property type="component" value="Unassembled WGS sequence"/>
</dbReference>
<reference evidence="1 2" key="2">
    <citation type="submission" date="2017-12" db="EMBL/GenBank/DDBJ databases">
        <title>Genome sequence of Rhizobium sullae HCNT1 isolated from Sulla coronaria nodules and featuring peculiar denitrification phenotypes.</title>
        <authorList>
            <person name="De Diego-Diaz B."/>
            <person name="Treu L."/>
            <person name="Campanaro S."/>
            <person name="Da Silva Duarte V."/>
            <person name="Basaglia M."/>
            <person name="Favaro L."/>
            <person name="Casella S."/>
            <person name="Squartini A."/>
        </authorList>
    </citation>
    <scope>NUCLEOTIDE SEQUENCE [LARGE SCALE GENOMIC DNA]</scope>
    <source>
        <strain evidence="1 2">HCNT1</strain>
    </source>
</reference>
<reference evidence="1 2" key="1">
    <citation type="submission" date="2017-11" db="EMBL/GenBank/DDBJ databases">
        <authorList>
            <person name="Han C.G."/>
        </authorList>
    </citation>
    <scope>NUCLEOTIDE SEQUENCE [LARGE SCALE GENOMIC DNA]</scope>
    <source>
        <strain evidence="1 2">HCNT1</strain>
    </source>
</reference>
<proteinExistence type="predicted"/>
<dbReference type="STRING" id="1041146.GCA_000427985_02137"/>
<accession>A0A2N0DFA2</accession>
<comment type="caution">
    <text evidence="1">The sequence shown here is derived from an EMBL/GenBank/DDBJ whole genome shotgun (WGS) entry which is preliminary data.</text>
</comment>
<organism evidence="1 2">
    <name type="scientific">Rhizobium sullae</name>
    <name type="common">Rhizobium hedysari</name>
    <dbReference type="NCBI Taxonomy" id="50338"/>
    <lineage>
        <taxon>Bacteria</taxon>
        <taxon>Pseudomonadati</taxon>
        <taxon>Pseudomonadota</taxon>
        <taxon>Alphaproteobacteria</taxon>
        <taxon>Hyphomicrobiales</taxon>
        <taxon>Rhizobiaceae</taxon>
        <taxon>Rhizobium/Agrobacterium group</taxon>
        <taxon>Rhizobium</taxon>
    </lineage>
</organism>
<gene>
    <name evidence="1" type="ORF">CWR43_02815</name>
</gene>
<evidence type="ECO:0000313" key="1">
    <source>
        <dbReference type="EMBL" id="PKA44784.1"/>
    </source>
</evidence>
<sequence>MSSVRLPNDRSPCRFSIALIFIAAVFSNEPVQAEEILAGVIADGKPWEMYVVKRRVSNILAFRPDGGGTISDSAVSINAMWRAVPEGICIRPQPGGDERCLQLTRTKTGIAASQNGRTIWVLKR</sequence>
<protein>
    <submittedName>
        <fullName evidence="1">Uncharacterized protein</fullName>
    </submittedName>
</protein>
<dbReference type="AlphaFoldDB" id="A0A2N0DFA2"/>
<dbReference type="EMBL" id="PIQN01000003">
    <property type="protein sequence ID" value="PKA44784.1"/>
    <property type="molecule type" value="Genomic_DNA"/>
</dbReference>
<evidence type="ECO:0000313" key="2">
    <source>
        <dbReference type="Proteomes" id="UP000232164"/>
    </source>
</evidence>
<name>A0A2N0DFA2_RHISU</name>